<dbReference type="EMBL" id="JACMSC010000012">
    <property type="protein sequence ID" value="KAG6496593.1"/>
    <property type="molecule type" value="Genomic_DNA"/>
</dbReference>
<comment type="caution">
    <text evidence="1">The sequence shown here is derived from an EMBL/GenBank/DDBJ whole genome shotgun (WGS) entry which is preliminary data.</text>
</comment>
<reference evidence="1 2" key="1">
    <citation type="submission" date="2020-08" db="EMBL/GenBank/DDBJ databases">
        <title>Plant Genome Project.</title>
        <authorList>
            <person name="Zhang R.-G."/>
        </authorList>
    </citation>
    <scope>NUCLEOTIDE SEQUENCE [LARGE SCALE GENOMIC DNA]</scope>
    <source>
        <tissue evidence="1">Rhizome</tissue>
    </source>
</reference>
<evidence type="ECO:0000313" key="1">
    <source>
        <dbReference type="EMBL" id="KAG6496593.1"/>
    </source>
</evidence>
<sequence>MGGGGGGGTAVDILPPHAVTPLTLLLQGRVSDLLQLQHIAFVKNRNQIKVVEASAASSPQQPSASLHYRRRTPLYLSALTATSRRTPLCLSALTIVGRMTPLCLSTLAVDCRKTSISLHRRTIARVSKPSANHSTLCIKPKAQSQRLMGICDLPIELPENEAKNKNVAANNLEDNVVLEFGQLIKEKSFTKAQYEHLVDVLRSRTTDLDTTNSGANGEKINDVIVPQPATRTDNFSLCEDHVRS</sequence>
<organism evidence="1 2">
    <name type="scientific">Zingiber officinale</name>
    <name type="common">Ginger</name>
    <name type="synonym">Amomum zingiber</name>
    <dbReference type="NCBI Taxonomy" id="94328"/>
    <lineage>
        <taxon>Eukaryota</taxon>
        <taxon>Viridiplantae</taxon>
        <taxon>Streptophyta</taxon>
        <taxon>Embryophyta</taxon>
        <taxon>Tracheophyta</taxon>
        <taxon>Spermatophyta</taxon>
        <taxon>Magnoliopsida</taxon>
        <taxon>Liliopsida</taxon>
        <taxon>Zingiberales</taxon>
        <taxon>Zingiberaceae</taxon>
        <taxon>Zingiber</taxon>
    </lineage>
</organism>
<accession>A0A8J5FWU8</accession>
<dbReference type="Proteomes" id="UP000734854">
    <property type="component" value="Unassembled WGS sequence"/>
</dbReference>
<name>A0A8J5FWU8_ZINOF</name>
<keyword evidence="2" id="KW-1185">Reference proteome</keyword>
<dbReference type="AlphaFoldDB" id="A0A8J5FWU8"/>
<evidence type="ECO:0000313" key="2">
    <source>
        <dbReference type="Proteomes" id="UP000734854"/>
    </source>
</evidence>
<gene>
    <name evidence="1" type="ORF">ZIOFF_044461</name>
</gene>
<proteinExistence type="predicted"/>
<protein>
    <submittedName>
        <fullName evidence="1">Uncharacterized protein</fullName>
    </submittedName>
</protein>